<gene>
    <name evidence="3" type="primary">LOC104211354</name>
</gene>
<dbReference type="Gene3D" id="3.30.70.270">
    <property type="match status" value="1"/>
</dbReference>
<dbReference type="InterPro" id="IPR043128">
    <property type="entry name" value="Rev_trsase/Diguanyl_cyclase"/>
</dbReference>
<proteinExistence type="predicted"/>
<reference evidence="2" key="1">
    <citation type="journal article" date="2013" name="Genome Biol.">
        <title>Reference genomes and transcriptomes of Nicotiana sylvestris and Nicotiana tomentosiformis.</title>
        <authorList>
            <person name="Sierro N."/>
            <person name="Battey J.N."/>
            <person name="Ouadi S."/>
            <person name="Bovet L."/>
            <person name="Goepfert S."/>
            <person name="Bakaher N."/>
            <person name="Peitsch M.C."/>
            <person name="Ivanov N.V."/>
        </authorList>
    </citation>
    <scope>NUCLEOTIDE SEQUENCE [LARGE SCALE GENOMIC DNA]</scope>
</reference>
<keyword evidence="2" id="KW-1185">Reference proteome</keyword>
<evidence type="ECO:0000313" key="3">
    <source>
        <dbReference type="RefSeq" id="XP_009758699.1"/>
    </source>
</evidence>
<dbReference type="InterPro" id="IPR043502">
    <property type="entry name" value="DNA/RNA_pol_sf"/>
</dbReference>
<dbReference type="STRING" id="4096.A0A1U7V8V6"/>
<protein>
    <submittedName>
        <fullName evidence="3">Uncharacterized protein LOC104211354</fullName>
    </submittedName>
</protein>
<dbReference type="SUPFAM" id="SSF56672">
    <property type="entry name" value="DNA/RNA polymerases"/>
    <property type="match status" value="1"/>
</dbReference>
<dbReference type="InterPro" id="IPR000477">
    <property type="entry name" value="RT_dom"/>
</dbReference>
<dbReference type="PROSITE" id="PS50878">
    <property type="entry name" value="RT_POL"/>
    <property type="match status" value="1"/>
</dbReference>
<accession>A0A1U7V8V6</accession>
<reference evidence="3" key="2">
    <citation type="submission" date="2025-08" db="UniProtKB">
        <authorList>
            <consortium name="RefSeq"/>
        </authorList>
    </citation>
    <scope>IDENTIFICATION</scope>
    <source>
        <tissue evidence="3">Leaf</tissue>
    </source>
</reference>
<evidence type="ECO:0000259" key="1">
    <source>
        <dbReference type="PROSITE" id="PS50878"/>
    </source>
</evidence>
<dbReference type="AlphaFoldDB" id="A0A1U7V8V6"/>
<evidence type="ECO:0000313" key="2">
    <source>
        <dbReference type="Proteomes" id="UP000189701"/>
    </source>
</evidence>
<organism evidence="2 3">
    <name type="scientific">Nicotiana sylvestris</name>
    <name type="common">Wood tobacco</name>
    <name type="synonym">South American tobacco</name>
    <dbReference type="NCBI Taxonomy" id="4096"/>
    <lineage>
        <taxon>Eukaryota</taxon>
        <taxon>Viridiplantae</taxon>
        <taxon>Streptophyta</taxon>
        <taxon>Embryophyta</taxon>
        <taxon>Tracheophyta</taxon>
        <taxon>Spermatophyta</taxon>
        <taxon>Magnoliopsida</taxon>
        <taxon>eudicotyledons</taxon>
        <taxon>Gunneridae</taxon>
        <taxon>Pentapetalae</taxon>
        <taxon>asterids</taxon>
        <taxon>lamiids</taxon>
        <taxon>Solanales</taxon>
        <taxon>Solanaceae</taxon>
        <taxon>Nicotianoideae</taxon>
        <taxon>Nicotianeae</taxon>
        <taxon>Nicotiana</taxon>
    </lineage>
</organism>
<dbReference type="Pfam" id="PF00078">
    <property type="entry name" value="RVT_1"/>
    <property type="match status" value="1"/>
</dbReference>
<sequence length="127" mass="14080">MGLHQGSALSPFLFALTMDALTRHIQVEVPWCILFADDIVLIDESRSGVNERLEVWRQALESKGFKFRNCDIFLGNAKKADMGIASSPSQLRSKTSQAVLANAKSNQAVNLRKCEVLIANEKVNSIF</sequence>
<name>A0A1U7V8V6_NICSY</name>
<feature type="domain" description="Reverse transcriptase" evidence="1">
    <location>
        <begin position="1"/>
        <end position="86"/>
    </location>
</feature>
<dbReference type="RefSeq" id="XP_009758699.1">
    <property type="nucleotide sequence ID" value="XM_009760397.1"/>
</dbReference>
<dbReference type="Proteomes" id="UP000189701">
    <property type="component" value="Unplaced"/>
</dbReference>